<dbReference type="AlphaFoldDB" id="Q8NTH7"/>
<accession>Q6M831</accession>
<gene>
    <name evidence="2" type="ordered locus">Cgl0330</name>
</gene>
<dbReference type="EMBL" id="BA000036">
    <property type="protein sequence ID" value="BAB97723.1"/>
    <property type="molecule type" value="Genomic_DNA"/>
</dbReference>
<name>Q8NTH7_CORGL</name>
<dbReference type="KEGG" id="cgl:Cgl0330"/>
<organism evidence="2 3">
    <name type="scientific">Corynebacterium glutamicum (strain ATCC 13032 / DSM 20300 / JCM 1318 / BCRC 11384 / CCUG 27702 / LMG 3730 / NBRC 12168 / NCIMB 10025 / NRRL B-2784 / 534)</name>
    <dbReference type="NCBI Taxonomy" id="196627"/>
    <lineage>
        <taxon>Bacteria</taxon>
        <taxon>Bacillati</taxon>
        <taxon>Actinomycetota</taxon>
        <taxon>Actinomycetes</taxon>
        <taxon>Mycobacteriales</taxon>
        <taxon>Corynebacteriaceae</taxon>
        <taxon>Corynebacterium</taxon>
    </lineage>
</organism>
<evidence type="ECO:0000313" key="2">
    <source>
        <dbReference type="EMBL" id="BAB97723.1"/>
    </source>
</evidence>
<dbReference type="HOGENOM" id="CLU_2080819_0_0_11"/>
<keyword evidence="1" id="KW-1133">Transmembrane helix</keyword>
<dbReference type="GeneID" id="1021387"/>
<evidence type="ECO:0000256" key="1">
    <source>
        <dbReference type="SAM" id="Phobius"/>
    </source>
</evidence>
<protein>
    <submittedName>
        <fullName evidence="2">Hypothetical membrane protein</fullName>
    </submittedName>
</protein>
<reference evidence="3" key="1">
    <citation type="journal article" date="2003" name="Appl. Microbiol. Biotechnol.">
        <title>The Corynebacterium glutamicum genome: features and impacts on biotechnological processes.</title>
        <authorList>
            <person name="Ikeda M."/>
            <person name="Nakagawa S."/>
        </authorList>
    </citation>
    <scope>NUCLEOTIDE SEQUENCE [LARGE SCALE GENOMIC DNA]</scope>
    <source>
        <strain evidence="3">ATCC 13032 / DSM 20300 / BCRC 11384 / JCM 1318 / LMG 3730 / NCIMB 10025</strain>
    </source>
</reference>
<proteinExistence type="predicted"/>
<dbReference type="KEGG" id="cgb:cg0399"/>
<sequence>METPIDPHIYSLMQDRKVVRKKIALILGIYIIAVALLAYAISFIFDDGTRAVLGLILVVAAFIAGGIKFKEFMKIVDKSNRLTADIKTAQNSTAWKALQKQQEEQQRLIAEIFPEQQ</sequence>
<feature type="transmembrane region" description="Helical" evidence="1">
    <location>
        <begin position="51"/>
        <end position="69"/>
    </location>
</feature>
<keyword evidence="1" id="KW-0812">Transmembrane</keyword>
<keyword evidence="3" id="KW-1185">Reference proteome</keyword>
<dbReference type="Proteomes" id="UP000000582">
    <property type="component" value="Chromosome"/>
</dbReference>
<dbReference type="RefSeq" id="WP_011013570.1">
    <property type="nucleotide sequence ID" value="NC_003450.3"/>
</dbReference>
<accession>Q8NTH7</accession>
<evidence type="ECO:0000313" key="3">
    <source>
        <dbReference type="Proteomes" id="UP000000582"/>
    </source>
</evidence>
<keyword evidence="1" id="KW-0472">Membrane</keyword>
<dbReference type="BioCyc" id="CORYNE:G18NG-9887-MONOMER"/>
<feature type="transmembrane region" description="Helical" evidence="1">
    <location>
        <begin position="23"/>
        <end position="45"/>
    </location>
</feature>